<evidence type="ECO:0000256" key="2">
    <source>
        <dbReference type="ARBA" id="ARBA00022525"/>
    </source>
</evidence>
<comment type="caution">
    <text evidence="7">Lacks conserved residue(s) required for the propagation of feature annotation.</text>
</comment>
<evidence type="ECO:0000313" key="9">
    <source>
        <dbReference type="EMBL" id="MBN3317002.1"/>
    </source>
</evidence>
<reference evidence="9" key="1">
    <citation type="journal article" date="2021" name="Cell">
        <title>Tracing the genetic footprints of vertebrate landing in non-teleost ray-finned fishes.</title>
        <authorList>
            <person name="Bi X."/>
            <person name="Wang K."/>
            <person name="Yang L."/>
            <person name="Pan H."/>
            <person name="Jiang H."/>
            <person name="Wei Q."/>
            <person name="Fang M."/>
            <person name="Yu H."/>
            <person name="Zhu C."/>
            <person name="Cai Y."/>
            <person name="He Y."/>
            <person name="Gan X."/>
            <person name="Zeng H."/>
            <person name="Yu D."/>
            <person name="Zhu Y."/>
            <person name="Jiang H."/>
            <person name="Qiu Q."/>
            <person name="Yang H."/>
            <person name="Zhang Y.E."/>
            <person name="Wang W."/>
            <person name="Zhu M."/>
            <person name="He S."/>
            <person name="Zhang G."/>
        </authorList>
    </citation>
    <scope>NUCLEOTIDE SEQUENCE</scope>
    <source>
        <strain evidence="9">Allg_001</strain>
    </source>
</reference>
<dbReference type="PROSITE" id="PS50287">
    <property type="entry name" value="SRCR_2"/>
    <property type="match status" value="1"/>
</dbReference>
<keyword evidence="6" id="KW-0325">Glycoprotein</keyword>
<evidence type="ECO:0000256" key="7">
    <source>
        <dbReference type="PROSITE-ProRule" id="PRU00196"/>
    </source>
</evidence>
<dbReference type="InterPro" id="IPR036772">
    <property type="entry name" value="SRCR-like_dom_sf"/>
</dbReference>
<keyword evidence="4" id="KW-0677">Repeat</keyword>
<dbReference type="InterPro" id="IPR001190">
    <property type="entry name" value="SRCR"/>
</dbReference>
<dbReference type="PANTHER" id="PTHR19331">
    <property type="entry name" value="SCAVENGER RECEPTOR DOMAIN-CONTAINING"/>
    <property type="match status" value="1"/>
</dbReference>
<evidence type="ECO:0000256" key="6">
    <source>
        <dbReference type="ARBA" id="ARBA00023180"/>
    </source>
</evidence>
<evidence type="ECO:0000256" key="4">
    <source>
        <dbReference type="ARBA" id="ARBA00022737"/>
    </source>
</evidence>
<feature type="non-terminal residue" evidence="9">
    <location>
        <position position="1"/>
    </location>
</feature>
<evidence type="ECO:0000256" key="3">
    <source>
        <dbReference type="ARBA" id="ARBA00022729"/>
    </source>
</evidence>
<keyword evidence="5 7" id="KW-1015">Disulfide bond</keyword>
<dbReference type="PANTHER" id="PTHR19331:SF22">
    <property type="entry name" value="DELETED IN MALIGNANT BRAIN TUMORS 1 PROTEIN"/>
    <property type="match status" value="1"/>
</dbReference>
<comment type="subcellular location">
    <subcellularLocation>
        <location evidence="1">Secreted</location>
    </subcellularLocation>
</comment>
<keyword evidence="10" id="KW-1185">Reference proteome</keyword>
<feature type="domain" description="SRCR" evidence="8">
    <location>
        <begin position="1"/>
        <end position="53"/>
    </location>
</feature>
<keyword evidence="3" id="KW-0732">Signal</keyword>
<organism evidence="9 10">
    <name type="scientific">Atractosteus spatula</name>
    <name type="common">Alligator gar</name>
    <name type="synonym">Lepisosteus spatula</name>
    <dbReference type="NCBI Taxonomy" id="7917"/>
    <lineage>
        <taxon>Eukaryota</taxon>
        <taxon>Metazoa</taxon>
        <taxon>Chordata</taxon>
        <taxon>Craniata</taxon>
        <taxon>Vertebrata</taxon>
        <taxon>Euteleostomi</taxon>
        <taxon>Actinopterygii</taxon>
        <taxon>Neopterygii</taxon>
        <taxon>Holostei</taxon>
        <taxon>Semionotiformes</taxon>
        <taxon>Lepisosteidae</taxon>
        <taxon>Atractosteus</taxon>
    </lineage>
</organism>
<dbReference type="Pfam" id="PF00530">
    <property type="entry name" value="SRCR"/>
    <property type="match status" value="1"/>
</dbReference>
<evidence type="ECO:0000313" key="10">
    <source>
        <dbReference type="Proteomes" id="UP000736164"/>
    </source>
</evidence>
<dbReference type="Gene3D" id="3.10.250.10">
    <property type="entry name" value="SRCR-like domain"/>
    <property type="match status" value="1"/>
</dbReference>
<evidence type="ECO:0000256" key="5">
    <source>
        <dbReference type="ARBA" id="ARBA00023157"/>
    </source>
</evidence>
<dbReference type="EMBL" id="JAAWVO010033422">
    <property type="protein sequence ID" value="MBN3317002.1"/>
    <property type="molecule type" value="Genomic_DNA"/>
</dbReference>
<proteinExistence type="predicted"/>
<name>A0A8J7TAS0_ATRSP</name>
<dbReference type="GO" id="GO:0016020">
    <property type="term" value="C:membrane"/>
    <property type="evidence" value="ECO:0007669"/>
    <property type="project" value="InterPro"/>
</dbReference>
<feature type="disulfide bond" evidence="7">
    <location>
        <begin position="22"/>
        <end position="32"/>
    </location>
</feature>
<gene>
    <name evidence="9" type="primary">Wc11_0</name>
    <name evidence="9" type="ORF">GTO95_0000012</name>
</gene>
<keyword evidence="2" id="KW-0964">Secreted</keyword>
<comment type="caution">
    <text evidence="9">The sequence shown here is derived from an EMBL/GenBank/DDBJ whole genome shotgun (WGS) entry which is preliminary data.</text>
</comment>
<sequence length="68" mass="7195">SAPGGAHFGPGSGSVLLGAVSCRGSEAALRDCEKQEMKQYSFPHDYDAGVRCSGRRHRLSPVSSTEEN</sequence>
<feature type="non-terminal residue" evidence="9">
    <location>
        <position position="68"/>
    </location>
</feature>
<evidence type="ECO:0000259" key="8">
    <source>
        <dbReference type="PROSITE" id="PS50287"/>
    </source>
</evidence>
<dbReference type="SUPFAM" id="SSF56487">
    <property type="entry name" value="SRCR-like"/>
    <property type="match status" value="1"/>
</dbReference>
<dbReference type="AlphaFoldDB" id="A0A8J7TAS0"/>
<protein>
    <submittedName>
        <fullName evidence="9">WC11 protein</fullName>
    </submittedName>
</protein>
<dbReference type="Proteomes" id="UP000736164">
    <property type="component" value="Unassembled WGS sequence"/>
</dbReference>
<evidence type="ECO:0000256" key="1">
    <source>
        <dbReference type="ARBA" id="ARBA00004613"/>
    </source>
</evidence>
<accession>A0A8J7TAS0</accession>